<accession>A0A7X0UD67</accession>
<comment type="caution">
    <text evidence="1">The sequence shown here is derived from an EMBL/GenBank/DDBJ whole genome shotgun (WGS) entry which is preliminary data.</text>
</comment>
<name>A0A7X0UD67_9BURK</name>
<protein>
    <submittedName>
        <fullName evidence="1">Uncharacterized protein</fullName>
    </submittedName>
</protein>
<dbReference type="EMBL" id="JACHLK010000031">
    <property type="protein sequence ID" value="MBB6564181.1"/>
    <property type="molecule type" value="Genomic_DNA"/>
</dbReference>
<reference evidence="1 2" key="1">
    <citation type="submission" date="2020-08" db="EMBL/GenBank/DDBJ databases">
        <title>Functional genomics of gut bacteria from endangered species of beetles.</title>
        <authorList>
            <person name="Carlos-Shanley C."/>
        </authorList>
    </citation>
    <scope>NUCLEOTIDE SEQUENCE [LARGE SCALE GENOMIC DNA]</scope>
    <source>
        <strain evidence="1 2">S00198</strain>
    </source>
</reference>
<dbReference type="Proteomes" id="UP000575083">
    <property type="component" value="Unassembled WGS sequence"/>
</dbReference>
<evidence type="ECO:0000313" key="1">
    <source>
        <dbReference type="EMBL" id="MBB6564181.1"/>
    </source>
</evidence>
<gene>
    <name evidence="1" type="ORF">HNP48_006908</name>
</gene>
<organism evidence="1 2">
    <name type="scientific">Acidovorax soli</name>
    <dbReference type="NCBI Taxonomy" id="592050"/>
    <lineage>
        <taxon>Bacteria</taxon>
        <taxon>Pseudomonadati</taxon>
        <taxon>Pseudomonadota</taxon>
        <taxon>Betaproteobacteria</taxon>
        <taxon>Burkholderiales</taxon>
        <taxon>Comamonadaceae</taxon>
        <taxon>Acidovorax</taxon>
    </lineage>
</organism>
<evidence type="ECO:0000313" key="2">
    <source>
        <dbReference type="Proteomes" id="UP000575083"/>
    </source>
</evidence>
<dbReference type="RefSeq" id="WP_007858418.1">
    <property type="nucleotide sequence ID" value="NZ_JACHLK010000031.1"/>
</dbReference>
<sequence length="78" mass="8554">MSWMEQINPATAVWRGVEAYAAERMAELTTVCTTVRSSDTEIRAAQAAIQELQALLALPGRIALQAQQRGTTDRSKGY</sequence>
<proteinExistence type="predicted"/>
<dbReference type="AlphaFoldDB" id="A0A7X0UD67"/>
<keyword evidence="2" id="KW-1185">Reference proteome</keyword>